<dbReference type="Gene3D" id="3.40.50.720">
    <property type="entry name" value="NAD(P)-binding Rossmann-like Domain"/>
    <property type="match status" value="1"/>
</dbReference>
<dbReference type="EMBL" id="BMOV01000007">
    <property type="protein sequence ID" value="GGO13735.1"/>
    <property type="molecule type" value="Genomic_DNA"/>
</dbReference>
<dbReference type="RefSeq" id="WP_188873874.1">
    <property type="nucleotide sequence ID" value="NZ_BMOV01000007.1"/>
</dbReference>
<keyword evidence="4" id="KW-1185">Reference proteome</keyword>
<dbReference type="InterPro" id="IPR036291">
    <property type="entry name" value="NAD(P)-bd_dom_sf"/>
</dbReference>
<accession>A0ABQ2LF05</accession>
<dbReference type="Proteomes" id="UP000602381">
    <property type="component" value="Unassembled WGS sequence"/>
</dbReference>
<comment type="similarity">
    <text evidence="1">Belongs to the short-chain dehydrogenases/reductases (SDR) family.</text>
</comment>
<dbReference type="PANTHER" id="PTHR43943">
    <property type="entry name" value="DEHYDROGENASE/REDUCTASE (SDR FAMILY) MEMBER 4"/>
    <property type="match status" value="1"/>
</dbReference>
<dbReference type="PANTHER" id="PTHR43943:SF17">
    <property type="entry name" value="3-PHENYLPROPIONATE-DIHYDRODIOL_CINNAMIC ACID-DIHYDRODIOL DEHYDROGENASE"/>
    <property type="match status" value="1"/>
</dbReference>
<dbReference type="Pfam" id="PF13561">
    <property type="entry name" value="adh_short_C2"/>
    <property type="match status" value="1"/>
</dbReference>
<dbReference type="SUPFAM" id="SSF51735">
    <property type="entry name" value="NAD(P)-binding Rossmann-fold domains"/>
    <property type="match status" value="1"/>
</dbReference>
<organism evidence="3 4">
    <name type="scientific">Iodidimonas muriae</name>
    <dbReference type="NCBI Taxonomy" id="261467"/>
    <lineage>
        <taxon>Bacteria</taxon>
        <taxon>Pseudomonadati</taxon>
        <taxon>Pseudomonadota</taxon>
        <taxon>Alphaproteobacteria</taxon>
        <taxon>Iodidimonadales</taxon>
        <taxon>Iodidimonadaceae</taxon>
        <taxon>Iodidimonas</taxon>
    </lineage>
</organism>
<evidence type="ECO:0000256" key="2">
    <source>
        <dbReference type="ARBA" id="ARBA00023002"/>
    </source>
</evidence>
<evidence type="ECO:0000313" key="3">
    <source>
        <dbReference type="EMBL" id="GGO13735.1"/>
    </source>
</evidence>
<sequence>MDLHLKGKRALITGATRGIGRATAELLAQEGCHIAFCARSKEAVTEAVSALQSHGVRAYGTAVDISNVAYYRAWLAEAVNDLGGLDIFVPNVSAGGAGGTGDEPWIANFEADLMHTVRGCEALMPHLAKSESPAIVMMGTIAAVETFVAPSSYGAIKAALMTYAKQLGQAVAPHGVRINTVSPGPVYFEGGDWDRVKTEMPDFFKQMEANCVLGRMASPVDVARAVAFLASPMAAMITGTNLIVDGGFTKRVQF</sequence>
<evidence type="ECO:0000256" key="1">
    <source>
        <dbReference type="ARBA" id="ARBA00006484"/>
    </source>
</evidence>
<comment type="caution">
    <text evidence="3">The sequence shown here is derived from an EMBL/GenBank/DDBJ whole genome shotgun (WGS) entry which is preliminary data.</text>
</comment>
<evidence type="ECO:0000313" key="4">
    <source>
        <dbReference type="Proteomes" id="UP000602381"/>
    </source>
</evidence>
<name>A0ABQ2LF05_9PROT</name>
<keyword evidence="2" id="KW-0560">Oxidoreductase</keyword>
<dbReference type="InterPro" id="IPR002347">
    <property type="entry name" value="SDR_fam"/>
</dbReference>
<protein>
    <submittedName>
        <fullName evidence="3">3-ketoacyl-ACP reductase</fullName>
    </submittedName>
</protein>
<proteinExistence type="inferred from homology"/>
<dbReference type="PRINTS" id="PR00081">
    <property type="entry name" value="GDHRDH"/>
</dbReference>
<dbReference type="CDD" id="cd05233">
    <property type="entry name" value="SDR_c"/>
    <property type="match status" value="1"/>
</dbReference>
<gene>
    <name evidence="3" type="ORF">GCM10007972_20190</name>
</gene>
<reference evidence="4" key="1">
    <citation type="journal article" date="2019" name="Int. J. Syst. Evol. Microbiol.">
        <title>The Global Catalogue of Microorganisms (GCM) 10K type strain sequencing project: providing services to taxonomists for standard genome sequencing and annotation.</title>
        <authorList>
            <consortium name="The Broad Institute Genomics Platform"/>
            <consortium name="The Broad Institute Genome Sequencing Center for Infectious Disease"/>
            <person name="Wu L."/>
            <person name="Ma J."/>
        </authorList>
    </citation>
    <scope>NUCLEOTIDE SEQUENCE [LARGE SCALE GENOMIC DNA]</scope>
    <source>
        <strain evidence="4">JCM 17843</strain>
    </source>
</reference>